<dbReference type="InterPro" id="IPR006083">
    <property type="entry name" value="PRK/URK"/>
</dbReference>
<dbReference type="STRING" id="1051891.A0A0C3QYD6"/>
<dbReference type="SUPFAM" id="SSF53271">
    <property type="entry name" value="PRTase-like"/>
    <property type="match status" value="1"/>
</dbReference>
<dbReference type="CDD" id="cd06223">
    <property type="entry name" value="PRTases_typeI"/>
    <property type="match status" value="1"/>
</dbReference>
<comment type="pathway">
    <text evidence="1">Pyrimidine metabolism; UMP biosynthesis via salvage pathway; UMP from uridine: step 1/1.</text>
</comment>
<dbReference type="EMBL" id="KN822943">
    <property type="protein sequence ID" value="KIO34254.1"/>
    <property type="molecule type" value="Genomic_DNA"/>
</dbReference>
<dbReference type="GO" id="GO:0005524">
    <property type="term" value="F:ATP binding"/>
    <property type="evidence" value="ECO:0007669"/>
    <property type="project" value="InterPro"/>
</dbReference>
<evidence type="ECO:0000256" key="5">
    <source>
        <dbReference type="ARBA" id="ARBA00022777"/>
    </source>
</evidence>
<feature type="domain" description="Phosphoribosyltransferase" evidence="7">
    <location>
        <begin position="203"/>
        <end position="421"/>
    </location>
</feature>
<dbReference type="Gene3D" id="3.40.50.300">
    <property type="entry name" value="P-loop containing nucleotide triphosphate hydrolases"/>
    <property type="match status" value="1"/>
</dbReference>
<accession>A0A0C3QYD6</accession>
<evidence type="ECO:0000259" key="6">
    <source>
        <dbReference type="Pfam" id="PF00485"/>
    </source>
</evidence>
<keyword evidence="5" id="KW-0418">Kinase</keyword>
<dbReference type="Pfam" id="PF00485">
    <property type="entry name" value="PRK"/>
    <property type="match status" value="1"/>
</dbReference>
<dbReference type="OrthoDB" id="738517at2759"/>
<evidence type="ECO:0000256" key="3">
    <source>
        <dbReference type="ARBA" id="ARBA00022679"/>
    </source>
</evidence>
<keyword evidence="4" id="KW-0547">Nucleotide-binding</keyword>
<dbReference type="CDD" id="cd02023">
    <property type="entry name" value="UMPK"/>
    <property type="match status" value="1"/>
</dbReference>
<keyword evidence="9" id="KW-1185">Reference proteome</keyword>
<organism evidence="8 9">
    <name type="scientific">Tulasnella calospora MUT 4182</name>
    <dbReference type="NCBI Taxonomy" id="1051891"/>
    <lineage>
        <taxon>Eukaryota</taxon>
        <taxon>Fungi</taxon>
        <taxon>Dikarya</taxon>
        <taxon>Basidiomycota</taxon>
        <taxon>Agaricomycotina</taxon>
        <taxon>Agaricomycetes</taxon>
        <taxon>Cantharellales</taxon>
        <taxon>Tulasnellaceae</taxon>
        <taxon>Tulasnella</taxon>
    </lineage>
</organism>
<dbReference type="Gene3D" id="3.40.50.2020">
    <property type="match status" value="1"/>
</dbReference>
<sequence length="421" mass="47247">NKYDFDHPNAIDLKLFAEAGSQFRSRSCLADLKACKQTNVPKYSFTRHQREDDRQYLYGAAIVIVEGILALHDPGLRALYDLKVSTNTCHHYPRCDSDLMLARRIKRDTTERGRDVEGILDQYLRFVKPSYDNFVYPSSKYADVIVPGHDNGMAIELIVTHVKKMLQERSVNFRQRMARADAMIPKAVDPKADQLLEGITVIPETPQLKGVLTLLRDKNTGRGDFIFQTDRLATIVIEKAMELIPFKPISVETPVGVVAEGKVIAPRCVCGVSILRSGGPLEKGLQRVIRDVRLGCLLIQSDPVSGEPLLLYSTLPSCVREREKSADAWVFLLDAQIVTGVAAFMAIRVLLDHGVLEDHIIFATFLIAHDGGIRALRRAFPLVRFITGSIDEKISREKGRPGERDFYNLTPGMGHVGERYF</sequence>
<dbReference type="UniPathway" id="UPA00574">
    <property type="reaction ID" value="UER00637"/>
</dbReference>
<dbReference type="InterPro" id="IPR027417">
    <property type="entry name" value="P-loop_NTPase"/>
</dbReference>
<feature type="non-terminal residue" evidence="8">
    <location>
        <position position="1"/>
    </location>
</feature>
<evidence type="ECO:0000256" key="4">
    <source>
        <dbReference type="ARBA" id="ARBA00022741"/>
    </source>
</evidence>
<evidence type="ECO:0000256" key="2">
    <source>
        <dbReference type="ARBA" id="ARBA00012137"/>
    </source>
</evidence>
<evidence type="ECO:0000313" key="9">
    <source>
        <dbReference type="Proteomes" id="UP000054248"/>
    </source>
</evidence>
<dbReference type="InterPro" id="IPR029057">
    <property type="entry name" value="PRTase-like"/>
</dbReference>
<proteinExistence type="predicted"/>
<evidence type="ECO:0000313" key="8">
    <source>
        <dbReference type="EMBL" id="KIO34254.1"/>
    </source>
</evidence>
<dbReference type="AlphaFoldDB" id="A0A0C3QYD6"/>
<dbReference type="PANTHER" id="PTHR10285">
    <property type="entry name" value="URIDINE KINASE"/>
    <property type="match status" value="1"/>
</dbReference>
<dbReference type="GO" id="GO:0044206">
    <property type="term" value="P:UMP salvage"/>
    <property type="evidence" value="ECO:0007669"/>
    <property type="project" value="UniProtKB-UniPathway"/>
</dbReference>
<gene>
    <name evidence="8" type="ORF">M407DRAFT_64326</name>
</gene>
<dbReference type="EC" id="2.7.1.48" evidence="2"/>
<protein>
    <recommendedName>
        <fullName evidence="2">uridine/cytidine kinase</fullName>
        <ecNumber evidence="2">2.7.1.48</ecNumber>
    </recommendedName>
</protein>
<name>A0A0C3QYD6_9AGAM</name>
<evidence type="ECO:0000256" key="1">
    <source>
        <dbReference type="ARBA" id="ARBA00004690"/>
    </source>
</evidence>
<dbReference type="SUPFAM" id="SSF52540">
    <property type="entry name" value="P-loop containing nucleoside triphosphate hydrolases"/>
    <property type="match status" value="1"/>
</dbReference>
<dbReference type="InterPro" id="IPR000836">
    <property type="entry name" value="PRTase_dom"/>
</dbReference>
<reference evidence="9" key="2">
    <citation type="submission" date="2015-01" db="EMBL/GenBank/DDBJ databases">
        <title>Evolutionary Origins and Diversification of the Mycorrhizal Mutualists.</title>
        <authorList>
            <consortium name="DOE Joint Genome Institute"/>
            <consortium name="Mycorrhizal Genomics Consortium"/>
            <person name="Kohler A."/>
            <person name="Kuo A."/>
            <person name="Nagy L.G."/>
            <person name="Floudas D."/>
            <person name="Copeland A."/>
            <person name="Barry K.W."/>
            <person name="Cichocki N."/>
            <person name="Veneault-Fourrey C."/>
            <person name="LaButti K."/>
            <person name="Lindquist E.A."/>
            <person name="Lipzen A."/>
            <person name="Lundell T."/>
            <person name="Morin E."/>
            <person name="Murat C."/>
            <person name="Riley R."/>
            <person name="Ohm R."/>
            <person name="Sun H."/>
            <person name="Tunlid A."/>
            <person name="Henrissat B."/>
            <person name="Grigoriev I.V."/>
            <person name="Hibbett D.S."/>
            <person name="Martin F."/>
        </authorList>
    </citation>
    <scope>NUCLEOTIDE SEQUENCE [LARGE SCALE GENOMIC DNA]</scope>
    <source>
        <strain evidence="9">MUT 4182</strain>
    </source>
</reference>
<dbReference type="HOGENOM" id="CLU_021278_0_2_1"/>
<dbReference type="Pfam" id="PF14681">
    <property type="entry name" value="UPRTase"/>
    <property type="match status" value="1"/>
</dbReference>
<dbReference type="InterPro" id="IPR000764">
    <property type="entry name" value="Uridine_kinase-like"/>
</dbReference>
<dbReference type="Proteomes" id="UP000054248">
    <property type="component" value="Unassembled WGS sequence"/>
</dbReference>
<reference evidence="8 9" key="1">
    <citation type="submission" date="2014-04" db="EMBL/GenBank/DDBJ databases">
        <authorList>
            <consortium name="DOE Joint Genome Institute"/>
            <person name="Kuo A."/>
            <person name="Girlanda M."/>
            <person name="Perotto S."/>
            <person name="Kohler A."/>
            <person name="Nagy L.G."/>
            <person name="Floudas D."/>
            <person name="Copeland A."/>
            <person name="Barry K.W."/>
            <person name="Cichocki N."/>
            <person name="Veneault-Fourrey C."/>
            <person name="LaButti K."/>
            <person name="Lindquist E.A."/>
            <person name="Lipzen A."/>
            <person name="Lundell T."/>
            <person name="Morin E."/>
            <person name="Murat C."/>
            <person name="Sun H."/>
            <person name="Tunlid A."/>
            <person name="Henrissat B."/>
            <person name="Grigoriev I.V."/>
            <person name="Hibbett D.S."/>
            <person name="Martin F."/>
            <person name="Nordberg H.P."/>
            <person name="Cantor M.N."/>
            <person name="Hua S.X."/>
        </authorList>
    </citation>
    <scope>NUCLEOTIDE SEQUENCE [LARGE SCALE GENOMIC DNA]</scope>
    <source>
        <strain evidence="8 9">MUT 4182</strain>
    </source>
</reference>
<dbReference type="GO" id="GO:0004849">
    <property type="term" value="F:uridine kinase activity"/>
    <property type="evidence" value="ECO:0007669"/>
    <property type="project" value="UniProtKB-EC"/>
</dbReference>
<evidence type="ECO:0000259" key="7">
    <source>
        <dbReference type="Pfam" id="PF14681"/>
    </source>
</evidence>
<feature type="domain" description="Phosphoribulokinase/uridine kinase" evidence="6">
    <location>
        <begin position="1"/>
        <end position="147"/>
    </location>
</feature>
<keyword evidence="3" id="KW-0808">Transferase</keyword>